<reference evidence="1" key="2">
    <citation type="journal article" date="2022" name="New Phytol.">
        <title>Evolutionary transition to the ectomycorrhizal habit in the genomes of a hyperdiverse lineage of mushroom-forming fungi.</title>
        <authorList>
            <person name="Looney B."/>
            <person name="Miyauchi S."/>
            <person name="Morin E."/>
            <person name="Drula E."/>
            <person name="Courty P.E."/>
            <person name="Kohler A."/>
            <person name="Kuo A."/>
            <person name="LaButti K."/>
            <person name="Pangilinan J."/>
            <person name="Lipzen A."/>
            <person name="Riley R."/>
            <person name="Andreopoulos W."/>
            <person name="He G."/>
            <person name="Johnson J."/>
            <person name="Nolan M."/>
            <person name="Tritt A."/>
            <person name="Barry K.W."/>
            <person name="Grigoriev I.V."/>
            <person name="Nagy L.G."/>
            <person name="Hibbett D."/>
            <person name="Henrissat B."/>
            <person name="Matheny P.B."/>
            <person name="Labbe J."/>
            <person name="Martin F.M."/>
        </authorList>
    </citation>
    <scope>NUCLEOTIDE SEQUENCE</scope>
    <source>
        <strain evidence="1">FP105234-sp</strain>
    </source>
</reference>
<organism evidence="1 2">
    <name type="scientific">Auriscalpium vulgare</name>
    <dbReference type="NCBI Taxonomy" id="40419"/>
    <lineage>
        <taxon>Eukaryota</taxon>
        <taxon>Fungi</taxon>
        <taxon>Dikarya</taxon>
        <taxon>Basidiomycota</taxon>
        <taxon>Agaricomycotina</taxon>
        <taxon>Agaricomycetes</taxon>
        <taxon>Russulales</taxon>
        <taxon>Auriscalpiaceae</taxon>
        <taxon>Auriscalpium</taxon>
    </lineage>
</organism>
<protein>
    <submittedName>
        <fullName evidence="1">Uncharacterized protein</fullName>
    </submittedName>
</protein>
<name>A0ACB8RCV4_9AGAM</name>
<evidence type="ECO:0000313" key="2">
    <source>
        <dbReference type="Proteomes" id="UP000814033"/>
    </source>
</evidence>
<dbReference type="EMBL" id="MU276093">
    <property type="protein sequence ID" value="KAI0041935.1"/>
    <property type="molecule type" value="Genomic_DNA"/>
</dbReference>
<dbReference type="Proteomes" id="UP000814033">
    <property type="component" value="Unassembled WGS sequence"/>
</dbReference>
<reference evidence="1" key="1">
    <citation type="submission" date="2021-02" db="EMBL/GenBank/DDBJ databases">
        <authorList>
            <consortium name="DOE Joint Genome Institute"/>
            <person name="Ahrendt S."/>
            <person name="Looney B.P."/>
            <person name="Miyauchi S."/>
            <person name="Morin E."/>
            <person name="Drula E."/>
            <person name="Courty P.E."/>
            <person name="Chicoki N."/>
            <person name="Fauchery L."/>
            <person name="Kohler A."/>
            <person name="Kuo A."/>
            <person name="Labutti K."/>
            <person name="Pangilinan J."/>
            <person name="Lipzen A."/>
            <person name="Riley R."/>
            <person name="Andreopoulos W."/>
            <person name="He G."/>
            <person name="Johnson J."/>
            <person name="Barry K.W."/>
            <person name="Grigoriev I.V."/>
            <person name="Nagy L."/>
            <person name="Hibbett D."/>
            <person name="Henrissat B."/>
            <person name="Matheny P.B."/>
            <person name="Labbe J."/>
            <person name="Martin F."/>
        </authorList>
    </citation>
    <scope>NUCLEOTIDE SEQUENCE</scope>
    <source>
        <strain evidence="1">FP105234-sp</strain>
    </source>
</reference>
<sequence>MSYFLTDIQMATKVQRATILPQFIRDAVVTGFLFTKSDIKTTLIPVTFFAMAAATDFKLSRLVHVIAWIWLHLLQFDVSNQTLSEDEDGMNKSDRPLPSGRMTLRGALILRWLLAPVCWIYSAFYSIEVVYASIALVALTVIYNEMGAHAGHWIVRNLVNAGGFASFEAGSTLVAGSDRHALDGVGILAIAISAGIFATTIQAQDFKDRDGDGAIGRQTIPLVLPSIARYTVIIPLLLWSTGLSLLWHLDVVAGCTFIALATFVGVRFLGRTSIPEDQVSFYWYNVWLSAAHALPGYYRLYSRI</sequence>
<gene>
    <name evidence="1" type="ORF">FA95DRAFT_633175</name>
</gene>
<evidence type="ECO:0000313" key="1">
    <source>
        <dbReference type="EMBL" id="KAI0041935.1"/>
    </source>
</evidence>
<comment type="caution">
    <text evidence="1">The sequence shown here is derived from an EMBL/GenBank/DDBJ whole genome shotgun (WGS) entry which is preliminary data.</text>
</comment>
<accession>A0ACB8RCV4</accession>
<proteinExistence type="predicted"/>
<keyword evidence="2" id="KW-1185">Reference proteome</keyword>